<dbReference type="PANTHER" id="PTHR43296">
    <property type="entry name" value="PEROXISOMAL 2,4-DIENOYL-COA REDUCTASE"/>
    <property type="match status" value="1"/>
</dbReference>
<dbReference type="SUPFAM" id="SSF51735">
    <property type="entry name" value="NAD(P)-binding Rossmann-fold domains"/>
    <property type="match status" value="1"/>
</dbReference>
<keyword evidence="1" id="KW-0521">NADP</keyword>
<dbReference type="GO" id="GO:0005777">
    <property type="term" value="C:peroxisome"/>
    <property type="evidence" value="ECO:0007669"/>
    <property type="project" value="TreeGrafter"/>
</dbReference>
<keyword evidence="2" id="KW-0560">Oxidoreductase</keyword>
<evidence type="ECO:0000256" key="4">
    <source>
        <dbReference type="ARBA" id="ARBA00048009"/>
    </source>
</evidence>
<dbReference type="GO" id="GO:0009062">
    <property type="term" value="P:fatty acid catabolic process"/>
    <property type="evidence" value="ECO:0007669"/>
    <property type="project" value="InterPro"/>
</dbReference>
<evidence type="ECO:0000256" key="1">
    <source>
        <dbReference type="ARBA" id="ARBA00022857"/>
    </source>
</evidence>
<dbReference type="InterPro" id="IPR036291">
    <property type="entry name" value="NAD(P)-bd_dom_sf"/>
</dbReference>
<dbReference type="EMBL" id="KT781075">
    <property type="protein sequence ID" value="ALI92662.1"/>
    <property type="molecule type" value="Genomic_DNA"/>
</dbReference>
<protein>
    <recommendedName>
        <fullName evidence="3">2,4-dienoyl-CoA reductase [(3E)-enoyl-CoA-producing]</fullName>
        <ecNumber evidence="3">1.3.1.124</ecNumber>
    </recommendedName>
</protein>
<dbReference type="InterPro" id="IPR045017">
    <property type="entry name" value="DECR2-like"/>
</dbReference>
<sequence length="332" mass="35118">MSTPKSDYVSDDWKDGLFSESSIFYSPQAKRILIANLVELENKVVFCTGGAGTICSAQVRALVHLGADACIVGRNVEKTERAAKDIASVRAGARVIGIGAVDVRKYDSLKDAAERCIKELGGIDFVIAGAAGNFLASINQLSVNAFKSVMDIDVLGSYNTVKATIPYLVESAKKHKVDSKTLQPSPAGTGGRIIFVSATLHYRGSPFQTHVAVAKAGVDALSNNVAIEFGPLGVTSNVIAPGPIAQTEGLERLLPPDVKEMYTKSQPLGRLGSVRDIADATVYLLSNTGSYVNGQLLVVDGGSWRTSGDFSYPDFLLAGGEFEGVKGKKSKL</sequence>
<organism evidence="6">
    <name type="scientific">Monascus ruber</name>
    <name type="common">Mold</name>
    <dbReference type="NCBI Taxonomy" id="89489"/>
    <lineage>
        <taxon>Eukaryota</taxon>
        <taxon>Fungi</taxon>
        <taxon>Dikarya</taxon>
        <taxon>Ascomycota</taxon>
        <taxon>Pezizomycotina</taxon>
        <taxon>Eurotiomycetes</taxon>
        <taxon>Eurotiomycetidae</taxon>
        <taxon>Eurotiales</taxon>
        <taxon>Aspergillaceae</taxon>
        <taxon>Monascus</taxon>
    </lineage>
</organism>
<evidence type="ECO:0000256" key="5">
    <source>
        <dbReference type="ARBA" id="ARBA00048340"/>
    </source>
</evidence>
<comment type="catalytic activity">
    <reaction evidence="4">
        <text>a (2E,4E)-dienoyl-CoA + NADPH + H(+) = a 4,5-saturated-(3E)-enoyl-CoA + NADP(+)</text>
        <dbReference type="Rhea" id="RHEA:45912"/>
        <dbReference type="ChEBI" id="CHEBI:15378"/>
        <dbReference type="ChEBI" id="CHEBI:57783"/>
        <dbReference type="ChEBI" id="CHEBI:58349"/>
        <dbReference type="ChEBI" id="CHEBI:85101"/>
        <dbReference type="ChEBI" id="CHEBI:85493"/>
        <dbReference type="EC" id="1.3.1.124"/>
    </reaction>
</comment>
<comment type="catalytic activity">
    <reaction evidence="5">
        <text>a (2E,4Z)-dienoyl-CoA + NADPH + H(+) = a 4,5-saturated-(3E)-enoyl-CoA + NADP(+)</text>
        <dbReference type="Rhea" id="RHEA:61892"/>
        <dbReference type="ChEBI" id="CHEBI:15378"/>
        <dbReference type="ChEBI" id="CHEBI:57783"/>
        <dbReference type="ChEBI" id="CHEBI:58349"/>
        <dbReference type="ChEBI" id="CHEBI:85099"/>
        <dbReference type="ChEBI" id="CHEBI:85493"/>
        <dbReference type="EC" id="1.3.1.124"/>
    </reaction>
</comment>
<name>A0A162J491_MONRU</name>
<evidence type="ECO:0000313" key="6">
    <source>
        <dbReference type="EMBL" id="ALI92662.1"/>
    </source>
</evidence>
<dbReference type="EC" id="1.3.1.124" evidence="3"/>
<gene>
    <name evidence="6" type="primary">mrr7</name>
</gene>
<accession>A0A162J491</accession>
<proteinExistence type="predicted"/>
<dbReference type="AlphaFoldDB" id="A0A162J491"/>
<dbReference type="InterPro" id="IPR002347">
    <property type="entry name" value="SDR_fam"/>
</dbReference>
<dbReference type="Pfam" id="PF13561">
    <property type="entry name" value="adh_short_C2"/>
    <property type="match status" value="1"/>
</dbReference>
<evidence type="ECO:0000256" key="2">
    <source>
        <dbReference type="ARBA" id="ARBA00023002"/>
    </source>
</evidence>
<dbReference type="PRINTS" id="PR00081">
    <property type="entry name" value="GDHRDH"/>
</dbReference>
<dbReference type="GO" id="GO:0008670">
    <property type="term" value="F:2,4-dienoyl-CoA reductase (NADPH) activity"/>
    <property type="evidence" value="ECO:0007669"/>
    <property type="project" value="InterPro"/>
</dbReference>
<dbReference type="PANTHER" id="PTHR43296:SF2">
    <property type="entry name" value="PEROXISOMAL 2,4-DIENOYL-COA REDUCTASE [(3E)-ENOYL-COA-PRODUCING]"/>
    <property type="match status" value="1"/>
</dbReference>
<dbReference type="CDD" id="cd05369">
    <property type="entry name" value="TER_DECR_SDR_a"/>
    <property type="match status" value="1"/>
</dbReference>
<evidence type="ECO:0000256" key="3">
    <source>
        <dbReference type="ARBA" id="ARBA00026117"/>
    </source>
</evidence>
<dbReference type="Gene3D" id="3.40.50.720">
    <property type="entry name" value="NAD(P)-binding Rossmann-like Domain"/>
    <property type="match status" value="1"/>
</dbReference>
<reference evidence="6" key="1">
    <citation type="journal article" date="2016" name="Chem. Sci.">
        <title>The molecular steps of citrinin biosynthesis in fungi.</title>
        <authorList>
            <person name="He Y."/>
            <person name="Chen F."/>
            <person name="Cox R.J."/>
        </authorList>
    </citation>
    <scope>NUCLEOTIDE SEQUENCE</scope>
    <source>
        <strain evidence="6">M7</strain>
    </source>
</reference>